<evidence type="ECO:0000313" key="2">
    <source>
        <dbReference type="EMBL" id="KXS98657.1"/>
    </source>
</evidence>
<feature type="domain" description="Carbohydrate kinase PfkB" evidence="1">
    <location>
        <begin position="65"/>
        <end position="329"/>
    </location>
</feature>
<dbReference type="STRING" id="321146.A0A139H894"/>
<keyword evidence="3" id="KW-1185">Reference proteome</keyword>
<dbReference type="AlphaFoldDB" id="A0A139H894"/>
<dbReference type="EMBL" id="LFZN01000109">
    <property type="protein sequence ID" value="KXS98657.1"/>
    <property type="molecule type" value="Genomic_DNA"/>
</dbReference>
<sequence length="364" mass="39840">MAAHDHDELPLFCSLGLIVLDELHLPDGQVLLDVVGGCMPYSTVGACLVVDEVDIQRICCFLLAGHDFPQDASKQIEGWGVDLEIQNAEGRESTRGKLQYHDKGFASKTFGYTTPPLQPTAKDLPLRFLRASAFHFLASPDQLKLQVKDLLEARKEAGITARPLIVWEPAPMHCRPNSLAAHVEASKLVDVFSPNHQELDALCGRLKQQGPLPPASVGRQHVEGCAAAFMEEHFHVFGPHQLVIIRAAEHGSLVARRTTSGDQLRDTVDMTWVDPYYSVEDQHRIQDATGAGNAFLGAFAVEFQQNGGDAVEATAKASVAASFAVEQIGLPTKRHIGGRSSKSEWNGTTVAERMKEYERKTSKT</sequence>
<dbReference type="PANTHER" id="PTHR47098:SF1">
    <property type="entry name" value="PFKB FAMILY CARBOHYDRATE KINASE SUPERFAMILY (AFU_ORTHOLOGUE AFUA_4G09500)"/>
    <property type="match status" value="1"/>
</dbReference>
<protein>
    <recommendedName>
        <fullName evidence="1">Carbohydrate kinase PfkB domain-containing protein</fullName>
    </recommendedName>
</protein>
<gene>
    <name evidence="2" type="ORF">AC578_10077</name>
</gene>
<proteinExistence type="predicted"/>
<evidence type="ECO:0000259" key="1">
    <source>
        <dbReference type="Pfam" id="PF00294"/>
    </source>
</evidence>
<reference evidence="2 3" key="1">
    <citation type="submission" date="2015-07" db="EMBL/GenBank/DDBJ databases">
        <title>Comparative genomics of the Sigatoka disease complex on banana suggests a link between parallel evolutionary changes in Pseudocercospora fijiensis and Pseudocercospora eumusae and increased virulence on the banana host.</title>
        <authorList>
            <person name="Chang T.-C."/>
            <person name="Salvucci A."/>
            <person name="Crous P.W."/>
            <person name="Stergiopoulos I."/>
        </authorList>
    </citation>
    <scope>NUCLEOTIDE SEQUENCE [LARGE SCALE GENOMIC DNA]</scope>
    <source>
        <strain evidence="2 3">CBS 114824</strain>
    </source>
</reference>
<dbReference type="Proteomes" id="UP000070133">
    <property type="component" value="Unassembled WGS sequence"/>
</dbReference>
<comment type="caution">
    <text evidence="2">The sequence shown here is derived from an EMBL/GenBank/DDBJ whole genome shotgun (WGS) entry which is preliminary data.</text>
</comment>
<dbReference type="SUPFAM" id="SSF53613">
    <property type="entry name" value="Ribokinase-like"/>
    <property type="match status" value="1"/>
</dbReference>
<dbReference type="PANTHER" id="PTHR47098">
    <property type="entry name" value="PROTEIN MAK32"/>
    <property type="match status" value="1"/>
</dbReference>
<accession>A0A139H894</accession>
<dbReference type="InterPro" id="IPR029056">
    <property type="entry name" value="Ribokinase-like"/>
</dbReference>
<evidence type="ECO:0000313" key="3">
    <source>
        <dbReference type="Proteomes" id="UP000070133"/>
    </source>
</evidence>
<name>A0A139H894_9PEZI</name>
<dbReference type="Gene3D" id="3.40.1190.20">
    <property type="match status" value="1"/>
</dbReference>
<dbReference type="OrthoDB" id="497927at2759"/>
<dbReference type="InterPro" id="IPR011611">
    <property type="entry name" value="PfkB_dom"/>
</dbReference>
<dbReference type="Pfam" id="PF00294">
    <property type="entry name" value="PfkB"/>
    <property type="match status" value="1"/>
</dbReference>
<organism evidence="2 3">
    <name type="scientific">Pseudocercospora eumusae</name>
    <dbReference type="NCBI Taxonomy" id="321146"/>
    <lineage>
        <taxon>Eukaryota</taxon>
        <taxon>Fungi</taxon>
        <taxon>Dikarya</taxon>
        <taxon>Ascomycota</taxon>
        <taxon>Pezizomycotina</taxon>
        <taxon>Dothideomycetes</taxon>
        <taxon>Dothideomycetidae</taxon>
        <taxon>Mycosphaerellales</taxon>
        <taxon>Mycosphaerellaceae</taxon>
        <taxon>Pseudocercospora</taxon>
    </lineage>
</organism>